<protein>
    <submittedName>
        <fullName evidence="1">Uncharacterized protein</fullName>
    </submittedName>
</protein>
<evidence type="ECO:0000313" key="1">
    <source>
        <dbReference type="EMBL" id="KAF2581817.1"/>
    </source>
</evidence>
<dbReference type="InterPro" id="IPR012340">
    <property type="entry name" value="NA-bd_OB-fold"/>
</dbReference>
<sequence length="90" mass="10109">MLNLRLVSDTTVCVSIFDSLALAFHSKLDVYGREPRIVVVTAVNPKLVSGKLYLNGTSATRIFFDSETAIAEWWYRPVRVFIQGGSRTKD</sequence>
<name>A0A8S9JKB9_BRACR</name>
<accession>A0A8S9JKB9</accession>
<proteinExistence type="predicted"/>
<reference evidence="1" key="1">
    <citation type="submission" date="2019-12" db="EMBL/GenBank/DDBJ databases">
        <title>Genome sequencing and annotation of Brassica cretica.</title>
        <authorList>
            <person name="Studholme D.J."/>
            <person name="Sarris P.F."/>
        </authorList>
    </citation>
    <scope>NUCLEOTIDE SEQUENCE</scope>
    <source>
        <strain evidence="1">PFS-001/15</strain>
        <tissue evidence="1">Leaf</tissue>
    </source>
</reference>
<dbReference type="Gene3D" id="2.40.50.140">
    <property type="entry name" value="Nucleic acid-binding proteins"/>
    <property type="match status" value="1"/>
</dbReference>
<dbReference type="Proteomes" id="UP000712281">
    <property type="component" value="Unassembled WGS sequence"/>
</dbReference>
<dbReference type="AlphaFoldDB" id="A0A8S9JKB9"/>
<gene>
    <name evidence="1" type="ORF">F2Q68_00003253</name>
</gene>
<evidence type="ECO:0000313" key="2">
    <source>
        <dbReference type="Proteomes" id="UP000712281"/>
    </source>
</evidence>
<organism evidence="1 2">
    <name type="scientific">Brassica cretica</name>
    <name type="common">Mustard</name>
    <dbReference type="NCBI Taxonomy" id="69181"/>
    <lineage>
        <taxon>Eukaryota</taxon>
        <taxon>Viridiplantae</taxon>
        <taxon>Streptophyta</taxon>
        <taxon>Embryophyta</taxon>
        <taxon>Tracheophyta</taxon>
        <taxon>Spermatophyta</taxon>
        <taxon>Magnoliopsida</taxon>
        <taxon>eudicotyledons</taxon>
        <taxon>Gunneridae</taxon>
        <taxon>Pentapetalae</taxon>
        <taxon>rosids</taxon>
        <taxon>malvids</taxon>
        <taxon>Brassicales</taxon>
        <taxon>Brassicaceae</taxon>
        <taxon>Brassiceae</taxon>
        <taxon>Brassica</taxon>
    </lineage>
</organism>
<comment type="caution">
    <text evidence="1">The sequence shown here is derived from an EMBL/GenBank/DDBJ whole genome shotgun (WGS) entry which is preliminary data.</text>
</comment>
<dbReference type="EMBL" id="QGKW02001660">
    <property type="protein sequence ID" value="KAF2581817.1"/>
    <property type="molecule type" value="Genomic_DNA"/>
</dbReference>